<dbReference type="EMBL" id="JARK01001340">
    <property type="protein sequence ID" value="EYC31195.1"/>
    <property type="molecule type" value="Genomic_DNA"/>
</dbReference>
<accession>A0A016VUW3</accession>
<comment type="caution">
    <text evidence="1">The sequence shown here is derived from an EMBL/GenBank/DDBJ whole genome shotgun (WGS) entry which is preliminary data.</text>
</comment>
<proteinExistence type="predicted"/>
<protein>
    <submittedName>
        <fullName evidence="1">Uncharacterized protein</fullName>
    </submittedName>
</protein>
<name>A0A016VUW3_9BILA</name>
<sequence>MFPHRLASGPLLPPFSPKKALRKVYADILAVMKLIRGIGCMDLVDSEYKLFYAGHDEASSGTGVAITTFRRFSHK</sequence>
<reference evidence="2" key="1">
    <citation type="journal article" date="2015" name="Nat. Genet.">
        <title>The genome and transcriptome of the zoonotic hookworm Ancylostoma ceylanicum identify infection-specific gene families.</title>
        <authorList>
            <person name="Schwarz E.M."/>
            <person name="Hu Y."/>
            <person name="Antoshechkin I."/>
            <person name="Miller M.M."/>
            <person name="Sternberg P.W."/>
            <person name="Aroian R.V."/>
        </authorList>
    </citation>
    <scope>NUCLEOTIDE SEQUENCE</scope>
    <source>
        <strain evidence="2">HY135</strain>
    </source>
</reference>
<gene>
    <name evidence="1" type="primary">Acey_s0004.g2013</name>
    <name evidence="1" type="ORF">Y032_0004g2013</name>
</gene>
<keyword evidence="2" id="KW-1185">Reference proteome</keyword>
<evidence type="ECO:0000313" key="1">
    <source>
        <dbReference type="EMBL" id="EYC31195.1"/>
    </source>
</evidence>
<organism evidence="1 2">
    <name type="scientific">Ancylostoma ceylanicum</name>
    <dbReference type="NCBI Taxonomy" id="53326"/>
    <lineage>
        <taxon>Eukaryota</taxon>
        <taxon>Metazoa</taxon>
        <taxon>Ecdysozoa</taxon>
        <taxon>Nematoda</taxon>
        <taxon>Chromadorea</taxon>
        <taxon>Rhabditida</taxon>
        <taxon>Rhabditina</taxon>
        <taxon>Rhabditomorpha</taxon>
        <taxon>Strongyloidea</taxon>
        <taxon>Ancylostomatidae</taxon>
        <taxon>Ancylostomatinae</taxon>
        <taxon>Ancylostoma</taxon>
    </lineage>
</organism>
<dbReference type="AlphaFoldDB" id="A0A016VUW3"/>
<evidence type="ECO:0000313" key="2">
    <source>
        <dbReference type="Proteomes" id="UP000024635"/>
    </source>
</evidence>
<dbReference type="Proteomes" id="UP000024635">
    <property type="component" value="Unassembled WGS sequence"/>
</dbReference>